<name>A0A0N4XWS1_NIPBR</name>
<evidence type="ECO:0000313" key="1">
    <source>
        <dbReference type="EMBL" id="VDL70958.1"/>
    </source>
</evidence>
<proteinExistence type="predicted"/>
<evidence type="ECO:0000313" key="3">
    <source>
        <dbReference type="WBParaSite" id="NBR_0000736801-mRNA-1"/>
    </source>
</evidence>
<accession>A0A0N4XWS1</accession>
<dbReference type="AlphaFoldDB" id="A0A0N4XWS1"/>
<dbReference type="Proteomes" id="UP000271162">
    <property type="component" value="Unassembled WGS sequence"/>
</dbReference>
<reference evidence="1 2" key="2">
    <citation type="submission" date="2018-11" db="EMBL/GenBank/DDBJ databases">
        <authorList>
            <consortium name="Pathogen Informatics"/>
        </authorList>
    </citation>
    <scope>NUCLEOTIDE SEQUENCE [LARGE SCALE GENOMIC DNA]</scope>
</reference>
<reference evidence="3" key="1">
    <citation type="submission" date="2017-02" db="UniProtKB">
        <authorList>
            <consortium name="WormBaseParasite"/>
        </authorList>
    </citation>
    <scope>IDENTIFICATION</scope>
</reference>
<dbReference type="WBParaSite" id="NBR_0000736801-mRNA-1">
    <property type="protein sequence ID" value="NBR_0000736801-mRNA-1"/>
    <property type="gene ID" value="NBR_0000736801"/>
</dbReference>
<dbReference type="EMBL" id="UYSL01019884">
    <property type="protein sequence ID" value="VDL70958.1"/>
    <property type="molecule type" value="Genomic_DNA"/>
</dbReference>
<protein>
    <submittedName>
        <fullName evidence="3">F-box domain-containing protein</fullName>
    </submittedName>
</protein>
<organism evidence="3">
    <name type="scientific">Nippostrongylus brasiliensis</name>
    <name type="common">Rat hookworm</name>
    <dbReference type="NCBI Taxonomy" id="27835"/>
    <lineage>
        <taxon>Eukaryota</taxon>
        <taxon>Metazoa</taxon>
        <taxon>Ecdysozoa</taxon>
        <taxon>Nematoda</taxon>
        <taxon>Chromadorea</taxon>
        <taxon>Rhabditida</taxon>
        <taxon>Rhabditina</taxon>
        <taxon>Rhabditomorpha</taxon>
        <taxon>Strongyloidea</taxon>
        <taxon>Heligmosomidae</taxon>
        <taxon>Nippostrongylus</taxon>
    </lineage>
</organism>
<evidence type="ECO:0000313" key="2">
    <source>
        <dbReference type="Proteomes" id="UP000271162"/>
    </source>
</evidence>
<gene>
    <name evidence="1" type="ORF">NBR_LOCUS7369</name>
</gene>
<keyword evidence="2" id="KW-1185">Reference proteome</keyword>
<sequence>MSELETFTLWGSLPKELRYFIMLFVDFDTQETCILTNRETRLLTIAVRKSRREIVVKRIINKQQEKKLVVHDEVDSVT</sequence>